<feature type="transmembrane region" description="Helical" evidence="6">
    <location>
        <begin position="36"/>
        <end position="59"/>
    </location>
</feature>
<evidence type="ECO:0000256" key="2">
    <source>
        <dbReference type="ARBA" id="ARBA00022475"/>
    </source>
</evidence>
<dbReference type="InterPro" id="IPR003856">
    <property type="entry name" value="LPS_length_determ_N"/>
</dbReference>
<evidence type="ECO:0000256" key="1">
    <source>
        <dbReference type="ARBA" id="ARBA00004651"/>
    </source>
</evidence>
<feature type="transmembrane region" description="Helical" evidence="6">
    <location>
        <begin position="352"/>
        <end position="375"/>
    </location>
</feature>
<evidence type="ECO:0000256" key="5">
    <source>
        <dbReference type="ARBA" id="ARBA00023136"/>
    </source>
</evidence>
<dbReference type="STRING" id="1236989.JCM15548_12905"/>
<dbReference type="OrthoDB" id="1522571at2"/>
<reference evidence="8 9" key="1">
    <citation type="journal article" date="2015" name="Microbes Environ.">
        <title>Distribution and evolution of nitrogen fixation genes in the phylum bacteroidetes.</title>
        <authorList>
            <person name="Inoue J."/>
            <person name="Oshima K."/>
            <person name="Suda W."/>
            <person name="Sakamoto M."/>
            <person name="Iino T."/>
            <person name="Noda S."/>
            <person name="Hongoh Y."/>
            <person name="Hattori M."/>
            <person name="Ohkuma M."/>
        </authorList>
    </citation>
    <scope>NUCLEOTIDE SEQUENCE [LARGE SCALE GENOMIC DNA]</scope>
    <source>
        <strain evidence="8">JCM 15548</strain>
    </source>
</reference>
<organism evidence="8 9">
    <name type="scientific">Geofilum rubicundum JCM 15548</name>
    <dbReference type="NCBI Taxonomy" id="1236989"/>
    <lineage>
        <taxon>Bacteria</taxon>
        <taxon>Pseudomonadati</taxon>
        <taxon>Bacteroidota</taxon>
        <taxon>Bacteroidia</taxon>
        <taxon>Marinilabiliales</taxon>
        <taxon>Marinilabiliaceae</taxon>
        <taxon>Geofilum</taxon>
    </lineage>
</organism>
<comment type="subcellular location">
    <subcellularLocation>
        <location evidence="1">Cell membrane</location>
        <topology evidence="1">Multi-pass membrane protein</topology>
    </subcellularLocation>
</comment>
<keyword evidence="5 6" id="KW-0472">Membrane</keyword>
<evidence type="ECO:0000256" key="3">
    <source>
        <dbReference type="ARBA" id="ARBA00022692"/>
    </source>
</evidence>
<dbReference type="AlphaFoldDB" id="A0A0E9LZ87"/>
<evidence type="ECO:0000313" key="9">
    <source>
        <dbReference type="Proteomes" id="UP000032900"/>
    </source>
</evidence>
<keyword evidence="2" id="KW-1003">Cell membrane</keyword>
<keyword evidence="9" id="KW-1185">Reference proteome</keyword>
<evidence type="ECO:0000256" key="4">
    <source>
        <dbReference type="ARBA" id="ARBA00022989"/>
    </source>
</evidence>
<name>A0A0E9LZ87_9BACT</name>
<dbReference type="PANTHER" id="PTHR32309:SF13">
    <property type="entry name" value="FERRIC ENTEROBACTIN TRANSPORT PROTEIN FEPE"/>
    <property type="match status" value="1"/>
</dbReference>
<dbReference type="PANTHER" id="PTHR32309">
    <property type="entry name" value="TYROSINE-PROTEIN KINASE"/>
    <property type="match status" value="1"/>
</dbReference>
<evidence type="ECO:0000256" key="6">
    <source>
        <dbReference type="SAM" id="Phobius"/>
    </source>
</evidence>
<keyword evidence="3 6" id="KW-0812">Transmembrane</keyword>
<dbReference type="Proteomes" id="UP000032900">
    <property type="component" value="Unassembled WGS sequence"/>
</dbReference>
<sequence>MSNMKKLFIEGWTRKDYPPILVDNQLKILGLLKSLWLGRGVILSMIFFFVVLGVLIALLSPERFQSRVVILPHSESSDRSLGGLGGLANLAGVDLGGMMIGSSSELSPMLYSDVVYSTPFIIQLINSSFFFPEENDTMTYIDWMRNDSVAGIGKTIVKYTVKLPWTVKELISSPVEQVPSSWIQDSTSFILIDEITSQFVDRIKEDVSVVLNEDNGLVSITVNSHDALLSAQLTERVQQMLEDYIVEYKTSQSRLNLEFIEEQYREKRSEFETVRAELFEYRDANRNRVSERDDFRHQLLQDKYSLTQMLNNNLAEQVEQAKISVSRDTPVFSVIEPVKVPIERFSPKRSRIVLTSILLGAIMGVLVLLGFRVGYLVRDRW</sequence>
<dbReference type="InterPro" id="IPR050445">
    <property type="entry name" value="Bact_polysacc_biosynth/exp"/>
</dbReference>
<comment type="caution">
    <text evidence="8">The sequence shown here is derived from an EMBL/GenBank/DDBJ whole genome shotgun (WGS) entry which is preliminary data.</text>
</comment>
<evidence type="ECO:0000259" key="7">
    <source>
        <dbReference type="Pfam" id="PF02706"/>
    </source>
</evidence>
<dbReference type="Pfam" id="PF02706">
    <property type="entry name" value="Wzz"/>
    <property type="match status" value="1"/>
</dbReference>
<dbReference type="GO" id="GO:0004713">
    <property type="term" value="F:protein tyrosine kinase activity"/>
    <property type="evidence" value="ECO:0007669"/>
    <property type="project" value="TreeGrafter"/>
</dbReference>
<gene>
    <name evidence="8" type="ORF">JCM15548_12905</name>
</gene>
<accession>A0A0E9LZ87</accession>
<dbReference type="EMBL" id="BAZW01000026">
    <property type="protein sequence ID" value="GAO30618.1"/>
    <property type="molecule type" value="Genomic_DNA"/>
</dbReference>
<feature type="domain" description="Polysaccharide chain length determinant N-terminal" evidence="7">
    <location>
        <begin position="25"/>
        <end position="79"/>
    </location>
</feature>
<keyword evidence="4 6" id="KW-1133">Transmembrane helix</keyword>
<proteinExistence type="predicted"/>
<evidence type="ECO:0000313" key="8">
    <source>
        <dbReference type="EMBL" id="GAO30618.1"/>
    </source>
</evidence>
<protein>
    <recommendedName>
        <fullName evidence="7">Polysaccharide chain length determinant N-terminal domain-containing protein</fullName>
    </recommendedName>
</protein>
<dbReference type="GO" id="GO:0005886">
    <property type="term" value="C:plasma membrane"/>
    <property type="evidence" value="ECO:0007669"/>
    <property type="project" value="UniProtKB-SubCell"/>
</dbReference>